<comment type="subunit">
    <text evidence="14">Interacts with EGFR.</text>
</comment>
<protein>
    <recommendedName>
        <fullName evidence="15">Acidic mammalian chitinase</fullName>
        <ecNumber evidence="4">3.2.1.14</ecNumber>
    </recommendedName>
</protein>
<feature type="compositionally biased region" description="Low complexity" evidence="16">
    <location>
        <begin position="403"/>
        <end position="428"/>
    </location>
</feature>
<dbReference type="InParanoid" id="A0A672JEI1"/>
<dbReference type="SMART" id="SM00494">
    <property type="entry name" value="ChtBD2"/>
    <property type="match status" value="1"/>
</dbReference>
<evidence type="ECO:0000259" key="19">
    <source>
        <dbReference type="PROSITE" id="PS51910"/>
    </source>
</evidence>
<evidence type="ECO:0000256" key="6">
    <source>
        <dbReference type="ARBA" id="ARBA00022669"/>
    </source>
</evidence>
<comment type="catalytic activity">
    <reaction evidence="1">
        <text>Random endo-hydrolysis of N-acetyl-beta-D-glucosaminide (1-&gt;4)-beta-linkages in chitin and chitodextrins.</text>
        <dbReference type="EC" id="3.2.1.14"/>
    </reaction>
</comment>
<feature type="region of interest" description="Disordered" evidence="16">
    <location>
        <begin position="376"/>
        <end position="439"/>
    </location>
</feature>
<evidence type="ECO:0000256" key="11">
    <source>
        <dbReference type="ARBA" id="ARBA00023157"/>
    </source>
</evidence>
<dbReference type="SUPFAM" id="SSF54556">
    <property type="entry name" value="Chitinase insertion domain"/>
    <property type="match status" value="1"/>
</dbReference>
<comment type="similarity">
    <text evidence="3">Belongs to the glycosyl hydrolase 18 family. Chitinase class II subfamily.</text>
</comment>
<keyword evidence="8" id="KW-0378">Hydrolase</keyword>
<dbReference type="GO" id="GO:0002376">
    <property type="term" value="P:immune system process"/>
    <property type="evidence" value="ECO:0007669"/>
    <property type="project" value="UniProtKB-KW"/>
</dbReference>
<evidence type="ECO:0000256" key="4">
    <source>
        <dbReference type="ARBA" id="ARBA00012729"/>
    </source>
</evidence>
<reference evidence="20" key="2">
    <citation type="submission" date="2025-08" db="UniProtKB">
        <authorList>
            <consortium name="Ensembl"/>
        </authorList>
    </citation>
    <scope>IDENTIFICATION</scope>
</reference>
<dbReference type="PANTHER" id="PTHR11177:SF379">
    <property type="entry name" value="CHITINASE"/>
    <property type="match status" value="1"/>
</dbReference>
<keyword evidence="11" id="KW-1015">Disulfide bond</keyword>
<keyword evidence="6" id="KW-0147">Chitin-binding</keyword>
<dbReference type="GO" id="GO:0008843">
    <property type="term" value="F:endochitinase activity"/>
    <property type="evidence" value="ECO:0007669"/>
    <property type="project" value="UniProtKB-EC"/>
</dbReference>
<keyword evidence="12" id="KW-0326">Glycosidase</keyword>
<evidence type="ECO:0000256" key="3">
    <source>
        <dbReference type="ARBA" id="ARBA00009121"/>
    </source>
</evidence>
<dbReference type="FunFam" id="3.20.20.80:FF:000007">
    <property type="entry name" value="Acidic mammalian chitinase"/>
    <property type="match status" value="1"/>
</dbReference>
<feature type="domain" description="Chitin-binding type-2" evidence="18">
    <location>
        <begin position="441"/>
        <end position="494"/>
    </location>
</feature>
<proteinExistence type="inferred from homology"/>
<dbReference type="GO" id="GO:0008061">
    <property type="term" value="F:chitin binding"/>
    <property type="evidence" value="ECO:0007669"/>
    <property type="project" value="UniProtKB-KW"/>
</dbReference>
<dbReference type="Pfam" id="PF01607">
    <property type="entry name" value="CBM_14"/>
    <property type="match status" value="1"/>
</dbReference>
<dbReference type="InterPro" id="IPR017853">
    <property type="entry name" value="GH"/>
</dbReference>
<dbReference type="GO" id="GO:0000272">
    <property type="term" value="P:polysaccharide catabolic process"/>
    <property type="evidence" value="ECO:0007669"/>
    <property type="project" value="UniProtKB-KW"/>
</dbReference>
<keyword evidence="5" id="KW-0963">Cytoplasm</keyword>
<evidence type="ECO:0000256" key="5">
    <source>
        <dbReference type="ARBA" id="ARBA00022490"/>
    </source>
</evidence>
<feature type="domain" description="GH18" evidence="19">
    <location>
        <begin position="12"/>
        <end position="376"/>
    </location>
</feature>
<keyword evidence="21" id="KW-1185">Reference proteome</keyword>
<dbReference type="CDD" id="cd02872">
    <property type="entry name" value="GH18_chitolectin_chitotriosidase"/>
    <property type="match status" value="1"/>
</dbReference>
<reference evidence="20" key="3">
    <citation type="submission" date="2025-09" db="UniProtKB">
        <authorList>
            <consortium name="Ensembl"/>
        </authorList>
    </citation>
    <scope>IDENTIFICATION</scope>
</reference>
<dbReference type="InterPro" id="IPR001579">
    <property type="entry name" value="Glyco_hydro_18_chit_AS"/>
</dbReference>
<dbReference type="GO" id="GO:0005737">
    <property type="term" value="C:cytoplasm"/>
    <property type="evidence" value="ECO:0007669"/>
    <property type="project" value="UniProtKB-SubCell"/>
</dbReference>
<evidence type="ECO:0000256" key="2">
    <source>
        <dbReference type="ARBA" id="ARBA00004496"/>
    </source>
</evidence>
<dbReference type="InterPro" id="IPR029070">
    <property type="entry name" value="Chitinase_insertion_sf"/>
</dbReference>
<organism evidence="20 21">
    <name type="scientific">Salarias fasciatus</name>
    <name type="common">Jewelled blenny</name>
    <name type="synonym">Blennius fasciatus</name>
    <dbReference type="NCBI Taxonomy" id="181472"/>
    <lineage>
        <taxon>Eukaryota</taxon>
        <taxon>Metazoa</taxon>
        <taxon>Chordata</taxon>
        <taxon>Craniata</taxon>
        <taxon>Vertebrata</taxon>
        <taxon>Euteleostomi</taxon>
        <taxon>Actinopterygii</taxon>
        <taxon>Neopterygii</taxon>
        <taxon>Teleostei</taxon>
        <taxon>Neoteleostei</taxon>
        <taxon>Acanthomorphata</taxon>
        <taxon>Ovalentaria</taxon>
        <taxon>Blenniimorphae</taxon>
        <taxon>Blenniiformes</taxon>
        <taxon>Blennioidei</taxon>
        <taxon>Blenniidae</taxon>
        <taxon>Salariinae</taxon>
        <taxon>Salarias</taxon>
    </lineage>
</organism>
<dbReference type="SUPFAM" id="SSF57625">
    <property type="entry name" value="Invertebrate chitin-binding proteins"/>
    <property type="match status" value="1"/>
</dbReference>
<dbReference type="GO" id="GO:0006032">
    <property type="term" value="P:chitin catabolic process"/>
    <property type="evidence" value="ECO:0007669"/>
    <property type="project" value="UniProtKB-KW"/>
</dbReference>
<dbReference type="PANTHER" id="PTHR11177">
    <property type="entry name" value="CHITINASE"/>
    <property type="match status" value="1"/>
</dbReference>
<keyword evidence="13" id="KW-0119">Carbohydrate metabolism</keyword>
<dbReference type="SUPFAM" id="SSF51445">
    <property type="entry name" value="(Trans)glycosidases"/>
    <property type="match status" value="1"/>
</dbReference>
<dbReference type="InterPro" id="IPR001223">
    <property type="entry name" value="Glyco_hydro18_cat"/>
</dbReference>
<accession>A0A672JEI1</accession>
<dbReference type="SMART" id="SM00636">
    <property type="entry name" value="Glyco_18"/>
    <property type="match status" value="1"/>
</dbReference>
<dbReference type="Ensembl" id="ENSSFAT00005053136.1">
    <property type="protein sequence ID" value="ENSSFAP00005051490.1"/>
    <property type="gene ID" value="ENSSFAG00005024546.1"/>
</dbReference>
<dbReference type="PROSITE" id="PS50940">
    <property type="entry name" value="CHIT_BIND_II"/>
    <property type="match status" value="1"/>
</dbReference>
<feature type="chain" id="PRO_5025350881" description="Acidic mammalian chitinase" evidence="17">
    <location>
        <begin position="22"/>
        <end position="494"/>
    </location>
</feature>
<dbReference type="Proteomes" id="UP000472267">
    <property type="component" value="Chromosome 20"/>
</dbReference>
<dbReference type="InterPro" id="IPR050314">
    <property type="entry name" value="Glycosyl_Hydrlase_18"/>
</dbReference>
<evidence type="ECO:0000256" key="1">
    <source>
        <dbReference type="ARBA" id="ARBA00000822"/>
    </source>
</evidence>
<dbReference type="InterPro" id="IPR011583">
    <property type="entry name" value="Chitinase_II/V-like_cat"/>
</dbReference>
<keyword evidence="9" id="KW-0391">Immunity</keyword>
<evidence type="ECO:0000256" key="14">
    <source>
        <dbReference type="ARBA" id="ARBA00062006"/>
    </source>
</evidence>
<dbReference type="FunFam" id="3.10.50.10:FF:000001">
    <property type="entry name" value="Chitinase 3-like 1"/>
    <property type="match status" value="1"/>
</dbReference>
<keyword evidence="10" id="KW-0146">Chitin degradation</keyword>
<evidence type="ECO:0000256" key="8">
    <source>
        <dbReference type="ARBA" id="ARBA00022801"/>
    </source>
</evidence>
<evidence type="ECO:0000256" key="16">
    <source>
        <dbReference type="SAM" id="MobiDB-lite"/>
    </source>
</evidence>
<evidence type="ECO:0000313" key="20">
    <source>
        <dbReference type="Ensembl" id="ENSSFAP00005051490.1"/>
    </source>
</evidence>
<evidence type="ECO:0000256" key="17">
    <source>
        <dbReference type="SAM" id="SignalP"/>
    </source>
</evidence>
<evidence type="ECO:0000256" key="15">
    <source>
        <dbReference type="ARBA" id="ARBA00072739"/>
    </source>
</evidence>
<evidence type="ECO:0000259" key="18">
    <source>
        <dbReference type="PROSITE" id="PS50940"/>
    </source>
</evidence>
<gene>
    <name evidence="20" type="primary">LOC115408812</name>
</gene>
<evidence type="ECO:0000256" key="10">
    <source>
        <dbReference type="ARBA" id="ARBA00023024"/>
    </source>
</evidence>
<comment type="subcellular location">
    <subcellularLocation>
        <location evidence="2">Cytoplasm</location>
    </subcellularLocation>
</comment>
<feature type="signal peptide" evidence="17">
    <location>
        <begin position="1"/>
        <end position="21"/>
    </location>
</feature>
<feature type="compositionally biased region" description="Low complexity" evidence="16">
    <location>
        <begin position="376"/>
        <end position="392"/>
    </location>
</feature>
<sequence>MSKLILTAVSSFSLMCYFTNWAQYRKDKGKFLTSDVDPHLCTHIIFAFGGIDSTNRLTTTGHNDFQLYKSINGLKQQNPNLKTLLAVGGWAAGSESFSRMVSTQASRRAFIQSSMEFLRKNDFDGLDLDWEYPAQRGSPQSDRHRFSLLCKELREAYENESKSNNQSRLLITAGVSAANESISKSYEAAEIGTHLDFINVMTYDFRGTWEGVTGHHSQLTKMPYDTGRDLYLNADFALKRWHGLGVPANKLNMGIAAYGRTFQLAGHSSHIGAPIIGPASAGAFTKEPGFWSYYEICTFLQGATVRYTQGVPYATKHNEWVGYDDENSCVAKVSPQLNNFGGAFVWALDLDDFSGLFCGAGNYSFIRCLRSQLPTQRQTTMRPTQRQTITTMKPTQRQTTMKPTQRQTTMRPTQPQTNANPTQRQTTPQPKPAAVPSSNTQGFCASRANGLYAKPDAPSSFYSCDNGVTYIMQCVPALVFRQSCLCCDWPWIYS</sequence>
<evidence type="ECO:0000313" key="21">
    <source>
        <dbReference type="Proteomes" id="UP000472267"/>
    </source>
</evidence>
<dbReference type="GO" id="GO:0005576">
    <property type="term" value="C:extracellular region"/>
    <property type="evidence" value="ECO:0007669"/>
    <property type="project" value="InterPro"/>
</dbReference>
<evidence type="ECO:0000256" key="7">
    <source>
        <dbReference type="ARBA" id="ARBA00022729"/>
    </source>
</evidence>
<dbReference type="Pfam" id="PF00704">
    <property type="entry name" value="Glyco_hydro_18"/>
    <property type="match status" value="1"/>
</dbReference>
<evidence type="ECO:0000256" key="9">
    <source>
        <dbReference type="ARBA" id="ARBA00022859"/>
    </source>
</evidence>
<dbReference type="Gene3D" id="3.20.20.80">
    <property type="entry name" value="Glycosidases"/>
    <property type="match status" value="1"/>
</dbReference>
<dbReference type="AlphaFoldDB" id="A0A672JEI1"/>
<dbReference type="FunFam" id="2.170.140.10:FF:000001">
    <property type="entry name" value="Acidic mammalian chitinase"/>
    <property type="match status" value="1"/>
</dbReference>
<keyword evidence="7 17" id="KW-0732">Signal</keyword>
<feature type="compositionally biased region" description="Polar residues" evidence="16">
    <location>
        <begin position="393"/>
        <end position="402"/>
    </location>
</feature>
<dbReference type="PROSITE" id="PS01095">
    <property type="entry name" value="GH18_1"/>
    <property type="match status" value="1"/>
</dbReference>
<name>A0A672JEI1_SALFA</name>
<keyword evidence="13" id="KW-0624">Polysaccharide degradation</keyword>
<dbReference type="InterPro" id="IPR036508">
    <property type="entry name" value="Chitin-bd_dom_sf"/>
</dbReference>
<dbReference type="InterPro" id="IPR002557">
    <property type="entry name" value="Chitin-bd_dom"/>
</dbReference>
<dbReference type="Gene3D" id="2.170.140.10">
    <property type="entry name" value="Chitin binding domain"/>
    <property type="match status" value="1"/>
</dbReference>
<dbReference type="PROSITE" id="PS51910">
    <property type="entry name" value="GH18_2"/>
    <property type="match status" value="1"/>
</dbReference>
<evidence type="ECO:0000256" key="12">
    <source>
        <dbReference type="ARBA" id="ARBA00023295"/>
    </source>
</evidence>
<evidence type="ECO:0000256" key="13">
    <source>
        <dbReference type="ARBA" id="ARBA00023326"/>
    </source>
</evidence>
<dbReference type="EC" id="3.2.1.14" evidence="4"/>
<dbReference type="Gene3D" id="3.10.50.10">
    <property type="match status" value="1"/>
</dbReference>
<reference evidence="20" key="1">
    <citation type="submission" date="2019-06" db="EMBL/GenBank/DDBJ databases">
        <authorList>
            <consortium name="Wellcome Sanger Institute Data Sharing"/>
        </authorList>
    </citation>
    <scope>NUCLEOTIDE SEQUENCE [LARGE SCALE GENOMIC DNA]</scope>
</reference>